<dbReference type="InterPro" id="IPR055170">
    <property type="entry name" value="GFO_IDH_MocA-like_dom"/>
</dbReference>
<dbReference type="PANTHER" id="PTHR43708">
    <property type="entry name" value="CONSERVED EXPRESSED OXIDOREDUCTASE (EUROFUNG)"/>
    <property type="match status" value="1"/>
</dbReference>
<evidence type="ECO:0000313" key="3">
    <source>
        <dbReference type="EMBL" id="SHH16814.1"/>
    </source>
</evidence>
<dbReference type="InterPro" id="IPR000683">
    <property type="entry name" value="Gfo/Idh/MocA-like_OxRdtase_N"/>
</dbReference>
<proteinExistence type="predicted"/>
<organism evidence="3 4">
    <name type="scientific">Anaerosphaera aminiphila DSM 21120</name>
    <dbReference type="NCBI Taxonomy" id="1120995"/>
    <lineage>
        <taxon>Bacteria</taxon>
        <taxon>Bacillati</taxon>
        <taxon>Bacillota</taxon>
        <taxon>Tissierellia</taxon>
        <taxon>Tissierellales</taxon>
        <taxon>Peptoniphilaceae</taxon>
        <taxon>Anaerosphaera</taxon>
    </lineage>
</organism>
<feature type="domain" description="Gfo/Idh/MocA-like oxidoreductase N-terminal" evidence="1">
    <location>
        <begin position="5"/>
        <end position="133"/>
    </location>
</feature>
<dbReference type="Pfam" id="PF01408">
    <property type="entry name" value="GFO_IDH_MocA"/>
    <property type="match status" value="1"/>
</dbReference>
<dbReference type="SUPFAM" id="SSF55347">
    <property type="entry name" value="Glyceraldehyde-3-phosphate dehydrogenase-like, C-terminal domain"/>
    <property type="match status" value="1"/>
</dbReference>
<dbReference type="RefSeq" id="WP_073183839.1">
    <property type="nucleotide sequence ID" value="NZ_FQXI01000003.1"/>
</dbReference>
<sequence>MGKKLRYGMVGGGPGAFIGNVHRKAIASEGTAELVAGCFSTNFEKNLETGDFYNIDKERIYRDYREMAEREKQREDKIDFVSIVTPNSTHFEISKAFLEADIHVMCEKPLCFTSEEAEELYSIAKERNLFFGVMYTYSGYPMVKLAKKFVEDGEIGEIVNVSAEYLQDWLIDQVGGEKQSETKLSVWRTDPKKSGISNCVGDIGSHIENTVAYITGLRPKKLLSVLDYYKMDLDLNANILVEYENGVHGVYSCSQVCVGHLNGLVVRVFGTEGSVEWAQEDPNYLKVTKKNQPEQIYHRGTDYITGRAAELNHIPAGHPEGIVFAVANHYNTFISAIVEKNEGMSIENINLDFPKVEDGVSGVKFIEAAVASSKEGNIWKEV</sequence>
<dbReference type="OrthoDB" id="9783105at2"/>
<reference evidence="3 4" key="1">
    <citation type="submission" date="2016-11" db="EMBL/GenBank/DDBJ databases">
        <authorList>
            <person name="Jaros S."/>
            <person name="Januszkiewicz K."/>
            <person name="Wedrychowicz H."/>
        </authorList>
    </citation>
    <scope>NUCLEOTIDE SEQUENCE [LARGE SCALE GENOMIC DNA]</scope>
    <source>
        <strain evidence="3 4">DSM 21120</strain>
    </source>
</reference>
<gene>
    <name evidence="3" type="ORF">SAMN02745245_00717</name>
</gene>
<evidence type="ECO:0000313" key="4">
    <source>
        <dbReference type="Proteomes" id="UP000184032"/>
    </source>
</evidence>
<name>A0A1M5QRR3_9FIRM</name>
<dbReference type="Gene3D" id="3.30.360.10">
    <property type="entry name" value="Dihydrodipicolinate Reductase, domain 2"/>
    <property type="match status" value="1"/>
</dbReference>
<dbReference type="Pfam" id="PF22725">
    <property type="entry name" value="GFO_IDH_MocA_C3"/>
    <property type="match status" value="1"/>
</dbReference>
<dbReference type="Proteomes" id="UP000184032">
    <property type="component" value="Unassembled WGS sequence"/>
</dbReference>
<dbReference type="AlphaFoldDB" id="A0A1M5QRR3"/>
<dbReference type="EMBL" id="FQXI01000003">
    <property type="protein sequence ID" value="SHH16814.1"/>
    <property type="molecule type" value="Genomic_DNA"/>
</dbReference>
<dbReference type="Gene3D" id="3.40.50.720">
    <property type="entry name" value="NAD(P)-binding Rossmann-like Domain"/>
    <property type="match status" value="1"/>
</dbReference>
<evidence type="ECO:0000259" key="1">
    <source>
        <dbReference type="Pfam" id="PF01408"/>
    </source>
</evidence>
<protein>
    <submittedName>
        <fullName evidence="3">Predicted dehydrogenase</fullName>
    </submittedName>
</protein>
<feature type="domain" description="GFO/IDH/MocA-like oxidoreductase" evidence="2">
    <location>
        <begin position="144"/>
        <end position="276"/>
    </location>
</feature>
<keyword evidence="4" id="KW-1185">Reference proteome</keyword>
<accession>A0A1M5QRR3</accession>
<dbReference type="SUPFAM" id="SSF51735">
    <property type="entry name" value="NAD(P)-binding Rossmann-fold domains"/>
    <property type="match status" value="1"/>
</dbReference>
<dbReference type="STRING" id="1120995.SAMN02745245_00717"/>
<evidence type="ECO:0000259" key="2">
    <source>
        <dbReference type="Pfam" id="PF22725"/>
    </source>
</evidence>
<dbReference type="InterPro" id="IPR051317">
    <property type="entry name" value="Gfo/Idh/MocA_oxidoreduct"/>
</dbReference>
<dbReference type="InterPro" id="IPR036291">
    <property type="entry name" value="NAD(P)-bd_dom_sf"/>
</dbReference>
<dbReference type="GO" id="GO:0000166">
    <property type="term" value="F:nucleotide binding"/>
    <property type="evidence" value="ECO:0007669"/>
    <property type="project" value="InterPro"/>
</dbReference>
<dbReference type="PANTHER" id="PTHR43708:SF3">
    <property type="entry name" value="OXIDOREDUCTASE"/>
    <property type="match status" value="1"/>
</dbReference>